<dbReference type="InterPro" id="IPR019649">
    <property type="entry name" value="DUF2512"/>
</dbReference>
<evidence type="ECO:0000256" key="2">
    <source>
        <dbReference type="SAM" id="Phobius"/>
    </source>
</evidence>
<accession>A0A265N6K1</accession>
<name>A0A265N6K1_9BACI</name>
<evidence type="ECO:0000256" key="1">
    <source>
        <dbReference type="SAM" id="MobiDB-lite"/>
    </source>
</evidence>
<dbReference type="AlphaFoldDB" id="A0A265N6K1"/>
<dbReference type="EMBL" id="NPMS01000015">
    <property type="protein sequence ID" value="OZU87104.1"/>
    <property type="molecule type" value="Genomic_DNA"/>
</dbReference>
<dbReference type="OrthoDB" id="2111682at2"/>
<evidence type="ECO:0008006" key="5">
    <source>
        <dbReference type="Google" id="ProtNLM"/>
    </source>
</evidence>
<keyword evidence="2" id="KW-1133">Transmembrane helix</keyword>
<dbReference type="Proteomes" id="UP000216498">
    <property type="component" value="Unassembled WGS sequence"/>
</dbReference>
<evidence type="ECO:0000313" key="3">
    <source>
        <dbReference type="EMBL" id="OZU87104.1"/>
    </source>
</evidence>
<comment type="caution">
    <text evidence="3">The sequence shown here is derived from an EMBL/GenBank/DDBJ whole genome shotgun (WGS) entry which is preliminary data.</text>
</comment>
<protein>
    <recommendedName>
        <fullName evidence="5">DUF2512 domain-containing protein</fullName>
    </recommendedName>
</protein>
<feature type="region of interest" description="Disordered" evidence="1">
    <location>
        <begin position="136"/>
        <end position="158"/>
    </location>
</feature>
<dbReference type="Pfam" id="PF10710">
    <property type="entry name" value="DUF2512"/>
    <property type="match status" value="1"/>
</dbReference>
<keyword evidence="4" id="KW-1185">Reference proteome</keyword>
<feature type="transmembrane region" description="Helical" evidence="2">
    <location>
        <begin position="7"/>
        <end position="25"/>
    </location>
</feature>
<proteinExistence type="predicted"/>
<sequence length="158" mass="18314">MRYIIAFFIKFLMISAVLWIALNWFFDTTFIEMLTISFILTAVSYLGDVFILPHLENFVASVIDFIIAWAGIWILGALLLEQPIPLESISLVSAAVIGIGEFFFHRYMFDRVLDDEIADVENEAKLIQNRDFQTEFGTETEMESSTRRSRDKNNKKQK</sequence>
<feature type="transmembrane region" description="Helical" evidence="2">
    <location>
        <begin position="31"/>
        <end position="51"/>
    </location>
</feature>
<reference evidence="3 4" key="1">
    <citation type="submission" date="2017-08" db="EMBL/GenBank/DDBJ databases">
        <title>Virgibacillus indicus sp. nov. and Virgibacillus profoundi sp. nov, two moderately halophilic bacteria isolated from marine sediment by using the Microfluidic Streak Plate.</title>
        <authorList>
            <person name="Xu B."/>
            <person name="Hu B."/>
            <person name="Wang J."/>
            <person name="Zhu Y."/>
            <person name="Huang L."/>
            <person name="Du W."/>
            <person name="Huang Y."/>
        </authorList>
    </citation>
    <scope>NUCLEOTIDE SEQUENCE [LARGE SCALE GENOMIC DNA]</scope>
    <source>
        <strain evidence="3 4">IO3-P2-C2</strain>
    </source>
</reference>
<gene>
    <name evidence="3" type="ORF">CIL03_18580</name>
</gene>
<dbReference type="RefSeq" id="WP_094887385.1">
    <property type="nucleotide sequence ID" value="NZ_NPMS01000015.1"/>
</dbReference>
<keyword evidence="2" id="KW-0812">Transmembrane</keyword>
<organism evidence="3 4">
    <name type="scientific">Virgibacillus indicus</name>
    <dbReference type="NCBI Taxonomy" id="2024554"/>
    <lineage>
        <taxon>Bacteria</taxon>
        <taxon>Bacillati</taxon>
        <taxon>Bacillota</taxon>
        <taxon>Bacilli</taxon>
        <taxon>Bacillales</taxon>
        <taxon>Bacillaceae</taxon>
        <taxon>Virgibacillus</taxon>
    </lineage>
</organism>
<feature type="transmembrane region" description="Helical" evidence="2">
    <location>
        <begin position="58"/>
        <end position="80"/>
    </location>
</feature>
<feature type="transmembrane region" description="Helical" evidence="2">
    <location>
        <begin position="86"/>
        <end position="104"/>
    </location>
</feature>
<feature type="compositionally biased region" description="Basic and acidic residues" evidence="1">
    <location>
        <begin position="144"/>
        <end position="158"/>
    </location>
</feature>
<evidence type="ECO:0000313" key="4">
    <source>
        <dbReference type="Proteomes" id="UP000216498"/>
    </source>
</evidence>
<keyword evidence="2" id="KW-0472">Membrane</keyword>